<evidence type="ECO:0000313" key="1">
    <source>
        <dbReference type="EMBL" id="KAF9668721.1"/>
    </source>
</evidence>
<sequence>MFCFSCLQCWLRKQDTLEPDQLDSGDPVMWTSGLVFGRGEVHYSVKVLWVFQCLPNFSSSTAANNVMVGKKREGENNYVKILRNDSSWTSMELLHDFPKGIIGLETEYGTLHLKLLPGCAPHSISYILDLLVWHHRLGCHFYRAESRGKSGARCGPPFALIQGTLGAYGTVFKDIPIEACPPIRIGSVAWVESDPEFIISLANHDEWNKAYKVSGFVVPEDGNCRENCTASNQIRGVG</sequence>
<dbReference type="SUPFAM" id="SSF50891">
    <property type="entry name" value="Cyclophilin-like"/>
    <property type="match status" value="1"/>
</dbReference>
<gene>
    <name evidence="1" type="ORF">SADUNF_Sadunf14G0033000</name>
</gene>
<protein>
    <submittedName>
        <fullName evidence="1">Uncharacterized protein</fullName>
    </submittedName>
</protein>
<proteinExistence type="predicted"/>
<dbReference type="EMBL" id="JADGMS010000014">
    <property type="protein sequence ID" value="KAF9668721.1"/>
    <property type="molecule type" value="Genomic_DNA"/>
</dbReference>
<evidence type="ECO:0000313" key="2">
    <source>
        <dbReference type="Proteomes" id="UP000657918"/>
    </source>
</evidence>
<dbReference type="PANTHER" id="PTHR46873:SF2">
    <property type="entry name" value="PPIASE CYCLOPHILIN-TYPE DOMAIN-CONTAINING PROTEIN"/>
    <property type="match status" value="1"/>
</dbReference>
<comment type="caution">
    <text evidence="1">The sequence shown here is derived from an EMBL/GenBank/DDBJ whole genome shotgun (WGS) entry which is preliminary data.</text>
</comment>
<organism evidence="1 2">
    <name type="scientific">Salix dunnii</name>
    <dbReference type="NCBI Taxonomy" id="1413687"/>
    <lineage>
        <taxon>Eukaryota</taxon>
        <taxon>Viridiplantae</taxon>
        <taxon>Streptophyta</taxon>
        <taxon>Embryophyta</taxon>
        <taxon>Tracheophyta</taxon>
        <taxon>Spermatophyta</taxon>
        <taxon>Magnoliopsida</taxon>
        <taxon>eudicotyledons</taxon>
        <taxon>Gunneridae</taxon>
        <taxon>Pentapetalae</taxon>
        <taxon>rosids</taxon>
        <taxon>fabids</taxon>
        <taxon>Malpighiales</taxon>
        <taxon>Salicaceae</taxon>
        <taxon>Saliceae</taxon>
        <taxon>Salix</taxon>
    </lineage>
</organism>
<reference evidence="1 2" key="1">
    <citation type="submission" date="2020-10" db="EMBL/GenBank/DDBJ databases">
        <title>Plant Genome Project.</title>
        <authorList>
            <person name="Zhang R.-G."/>
        </authorList>
    </citation>
    <scope>NUCLEOTIDE SEQUENCE [LARGE SCALE GENOMIC DNA]</scope>
    <source>
        <strain evidence="1">FAFU-HL-1</strain>
        <tissue evidence="1">Leaf</tissue>
    </source>
</reference>
<accession>A0A835MPL5</accession>
<dbReference type="InterPro" id="IPR029000">
    <property type="entry name" value="Cyclophilin-like_dom_sf"/>
</dbReference>
<name>A0A835MPL5_9ROSI</name>
<dbReference type="PANTHER" id="PTHR46873">
    <property type="entry name" value="EXPRESSED PROTEIN"/>
    <property type="match status" value="1"/>
</dbReference>
<dbReference type="Proteomes" id="UP000657918">
    <property type="component" value="Unassembled WGS sequence"/>
</dbReference>
<dbReference type="AlphaFoldDB" id="A0A835MPL5"/>
<dbReference type="OrthoDB" id="532384at2759"/>
<keyword evidence="2" id="KW-1185">Reference proteome</keyword>